<keyword evidence="2" id="KW-1185">Reference proteome</keyword>
<dbReference type="Proteomes" id="UP000663193">
    <property type="component" value="Chromosome 22"/>
</dbReference>
<evidence type="ECO:0000313" key="2">
    <source>
        <dbReference type="Proteomes" id="UP000663193"/>
    </source>
</evidence>
<sequence length="264" mass="29389">MVYNPDLTASKELITGILIANLTPFQLDTIQEKFGIGANMCNPNASEQLFIHDKRSWSNHSHLAMFRAMPDVAALIVIDARSAADGSAWYIDSQATQEDVDNGDAENTNTLQKLRMNLEDVVISYTNYIIANTSIREDMDEVDIPLPTPEHFDQTEAFTTGFDYIADRYINPTWVTATPDELESSTDPADLDKFSPRPDIVYRLNPEAARDAGVKVSWTFGSEAVDVTMPDGTVLKFPQGSKVLQCEYDPETAVPRYVRPEGSL</sequence>
<name>A0A7U2ICP1_PHANO</name>
<proteinExistence type="predicted"/>
<dbReference type="AlphaFoldDB" id="A0A7U2ICP1"/>
<dbReference type="EMBL" id="CP069044">
    <property type="protein sequence ID" value="QRD07404.1"/>
    <property type="molecule type" value="Genomic_DNA"/>
</dbReference>
<dbReference type="VEuPathDB" id="FungiDB:JI435_132020"/>
<dbReference type="OrthoDB" id="5329332at2759"/>
<evidence type="ECO:0000313" key="1">
    <source>
        <dbReference type="EMBL" id="QRD07404.1"/>
    </source>
</evidence>
<organism evidence="1 2">
    <name type="scientific">Phaeosphaeria nodorum (strain SN15 / ATCC MYA-4574 / FGSC 10173)</name>
    <name type="common">Glume blotch fungus</name>
    <name type="synonym">Parastagonospora nodorum</name>
    <dbReference type="NCBI Taxonomy" id="321614"/>
    <lineage>
        <taxon>Eukaryota</taxon>
        <taxon>Fungi</taxon>
        <taxon>Dikarya</taxon>
        <taxon>Ascomycota</taxon>
        <taxon>Pezizomycotina</taxon>
        <taxon>Dothideomycetes</taxon>
        <taxon>Pleosporomycetidae</taxon>
        <taxon>Pleosporales</taxon>
        <taxon>Pleosporineae</taxon>
        <taxon>Phaeosphaeriaceae</taxon>
        <taxon>Parastagonospora</taxon>
    </lineage>
</organism>
<gene>
    <name evidence="1" type="ORF">JI435_132020</name>
</gene>
<accession>A0A7U2ICP1</accession>
<protein>
    <submittedName>
        <fullName evidence="1">Uncharacterized protein</fullName>
    </submittedName>
</protein>
<reference evidence="2" key="1">
    <citation type="journal article" date="2021" name="BMC Genomics">
        <title>Chromosome-level genome assembly and manually-curated proteome of model necrotroph Parastagonospora nodorum Sn15 reveals a genome-wide trove of candidate effector homologs, and redundancy of virulence-related functions within an accessory chromosome.</title>
        <authorList>
            <person name="Bertazzoni S."/>
            <person name="Jones D.A.B."/>
            <person name="Phan H.T."/>
            <person name="Tan K.-C."/>
            <person name="Hane J.K."/>
        </authorList>
    </citation>
    <scope>NUCLEOTIDE SEQUENCE [LARGE SCALE GENOMIC DNA]</scope>
    <source>
        <strain evidence="2">SN15 / ATCC MYA-4574 / FGSC 10173)</strain>
    </source>
</reference>